<keyword evidence="6" id="KW-0418">Kinase</keyword>
<dbReference type="CDD" id="cd00082">
    <property type="entry name" value="HisKA"/>
    <property type="match status" value="1"/>
</dbReference>
<dbReference type="PANTHER" id="PTHR43547:SF2">
    <property type="entry name" value="HYBRID SIGNAL TRANSDUCTION HISTIDINE KINASE C"/>
    <property type="match status" value="1"/>
</dbReference>
<keyword evidence="4" id="KW-0472">Membrane</keyword>
<dbReference type="InterPro" id="IPR005467">
    <property type="entry name" value="His_kinase_dom"/>
</dbReference>
<keyword evidence="7" id="KW-1185">Reference proteome</keyword>
<keyword evidence="4" id="KW-1133">Transmembrane helix</keyword>
<dbReference type="InterPro" id="IPR003594">
    <property type="entry name" value="HATPase_dom"/>
</dbReference>
<feature type="transmembrane region" description="Helical" evidence="4">
    <location>
        <begin position="277"/>
        <end position="302"/>
    </location>
</feature>
<dbReference type="EMBL" id="JBHSFV010000003">
    <property type="protein sequence ID" value="MFC4633716.1"/>
    <property type="molecule type" value="Genomic_DNA"/>
</dbReference>
<keyword evidence="3" id="KW-0597">Phosphoprotein</keyword>
<dbReference type="RefSeq" id="WP_379977938.1">
    <property type="nucleotide sequence ID" value="NZ_JBHSFV010000003.1"/>
</dbReference>
<dbReference type="SMART" id="SM00387">
    <property type="entry name" value="HATPase_c"/>
    <property type="match status" value="1"/>
</dbReference>
<dbReference type="InterPro" id="IPR036890">
    <property type="entry name" value="HATPase_C_sf"/>
</dbReference>
<dbReference type="SUPFAM" id="SSF55874">
    <property type="entry name" value="ATPase domain of HSP90 chaperone/DNA topoisomerase II/histidine kinase"/>
    <property type="match status" value="1"/>
</dbReference>
<sequence length="543" mass="63054">MYFRLPKKYYSVFALFVIVSSVLVFWGDSYITEKEKINRKVQLEKINKKTASDFQNALNNYVTLMSGIRSYVKLSDEFPSQEQLHTFVNYQLSSIPIDSSYIISYVDTSHIFKYSFTKDQINPSNLIGTSVKKLVNEKGIELMEKKLKKYDYVAFNPYNIIEGRVGLPIAFKAKKNQNKRTGYFSIIKDFKPIIDRVYYNIDTSKYVFRFKTSTGIEFDRERVYDGKTIHNTREDDQYWRNFDVHNEHFIQTQIPFLNKKFIIETAYKEPYKRNPRLLFLMILWYTLLLSFMLFIIVQLYIYKRKNKIIDRQKKELSEVVATKNKFFTIIAHDLRSPLSSVINFLDLLKQEQNPNNQTSQIIDALEDSSKNSLSLLDNLLKWSKIQTGKIHYSPKKIDVLGIIKDQIKIQEQQALRKNINIIIEASTDSKVMADKNMIATVIRNLLSNAIKYSHQNGIIVIEINKVDSFFSFSIEDNGIGILEKHKDALFDVTKVTTQQGTLQEKGSGLGLIISKQFIEIHNGTLSIESVYGKGTIASFTIPL</sequence>
<dbReference type="PROSITE" id="PS50109">
    <property type="entry name" value="HIS_KIN"/>
    <property type="match status" value="1"/>
</dbReference>
<dbReference type="Pfam" id="PF00512">
    <property type="entry name" value="HisKA"/>
    <property type="match status" value="1"/>
</dbReference>
<organism evidence="6 7">
    <name type="scientific">Dokdonia ponticola</name>
    <dbReference type="NCBI Taxonomy" id="2041041"/>
    <lineage>
        <taxon>Bacteria</taxon>
        <taxon>Pseudomonadati</taxon>
        <taxon>Bacteroidota</taxon>
        <taxon>Flavobacteriia</taxon>
        <taxon>Flavobacteriales</taxon>
        <taxon>Flavobacteriaceae</taxon>
        <taxon>Dokdonia</taxon>
    </lineage>
</organism>
<dbReference type="PANTHER" id="PTHR43547">
    <property type="entry name" value="TWO-COMPONENT HISTIDINE KINASE"/>
    <property type="match status" value="1"/>
</dbReference>
<dbReference type="Gene3D" id="3.30.565.10">
    <property type="entry name" value="Histidine kinase-like ATPase, C-terminal domain"/>
    <property type="match status" value="1"/>
</dbReference>
<dbReference type="PRINTS" id="PR00344">
    <property type="entry name" value="BCTRLSENSOR"/>
</dbReference>
<keyword evidence="6" id="KW-0808">Transferase</keyword>
<evidence type="ECO:0000256" key="4">
    <source>
        <dbReference type="SAM" id="Phobius"/>
    </source>
</evidence>
<dbReference type="InterPro" id="IPR004358">
    <property type="entry name" value="Sig_transdc_His_kin-like_C"/>
</dbReference>
<evidence type="ECO:0000256" key="3">
    <source>
        <dbReference type="ARBA" id="ARBA00022553"/>
    </source>
</evidence>
<dbReference type="InterPro" id="IPR003661">
    <property type="entry name" value="HisK_dim/P_dom"/>
</dbReference>
<evidence type="ECO:0000313" key="6">
    <source>
        <dbReference type="EMBL" id="MFC4633716.1"/>
    </source>
</evidence>
<comment type="catalytic activity">
    <reaction evidence="1">
        <text>ATP + protein L-histidine = ADP + protein N-phospho-L-histidine.</text>
        <dbReference type="EC" id="2.7.13.3"/>
    </reaction>
</comment>
<evidence type="ECO:0000313" key="7">
    <source>
        <dbReference type="Proteomes" id="UP001596043"/>
    </source>
</evidence>
<dbReference type="Proteomes" id="UP001596043">
    <property type="component" value="Unassembled WGS sequence"/>
</dbReference>
<dbReference type="SMART" id="SM00388">
    <property type="entry name" value="HisKA"/>
    <property type="match status" value="1"/>
</dbReference>
<evidence type="ECO:0000256" key="1">
    <source>
        <dbReference type="ARBA" id="ARBA00000085"/>
    </source>
</evidence>
<feature type="transmembrane region" description="Helical" evidence="4">
    <location>
        <begin position="12"/>
        <end position="31"/>
    </location>
</feature>
<feature type="domain" description="Histidine kinase" evidence="5">
    <location>
        <begin position="329"/>
        <end position="543"/>
    </location>
</feature>
<comment type="caution">
    <text evidence="6">The sequence shown here is derived from an EMBL/GenBank/DDBJ whole genome shotgun (WGS) entry which is preliminary data.</text>
</comment>
<proteinExistence type="predicted"/>
<gene>
    <name evidence="6" type="ORF">ACFO3O_07345</name>
</gene>
<dbReference type="SUPFAM" id="SSF47384">
    <property type="entry name" value="Homodimeric domain of signal transducing histidine kinase"/>
    <property type="match status" value="1"/>
</dbReference>
<keyword evidence="4" id="KW-0812">Transmembrane</keyword>
<accession>A0ABV9HU88</accession>
<evidence type="ECO:0000256" key="2">
    <source>
        <dbReference type="ARBA" id="ARBA00012438"/>
    </source>
</evidence>
<dbReference type="Gene3D" id="1.10.287.130">
    <property type="match status" value="1"/>
</dbReference>
<reference evidence="7" key="1">
    <citation type="journal article" date="2019" name="Int. J. Syst. Evol. Microbiol.">
        <title>The Global Catalogue of Microorganisms (GCM) 10K type strain sequencing project: providing services to taxonomists for standard genome sequencing and annotation.</title>
        <authorList>
            <consortium name="The Broad Institute Genomics Platform"/>
            <consortium name="The Broad Institute Genome Sequencing Center for Infectious Disease"/>
            <person name="Wu L."/>
            <person name="Ma J."/>
        </authorList>
    </citation>
    <scope>NUCLEOTIDE SEQUENCE [LARGE SCALE GENOMIC DNA]</scope>
    <source>
        <strain evidence="7">YJ-61-S</strain>
    </source>
</reference>
<dbReference type="EC" id="2.7.13.3" evidence="2"/>
<name>A0ABV9HU88_9FLAO</name>
<dbReference type="Pfam" id="PF02518">
    <property type="entry name" value="HATPase_c"/>
    <property type="match status" value="1"/>
</dbReference>
<dbReference type="InterPro" id="IPR036097">
    <property type="entry name" value="HisK_dim/P_sf"/>
</dbReference>
<dbReference type="GO" id="GO:0016301">
    <property type="term" value="F:kinase activity"/>
    <property type="evidence" value="ECO:0007669"/>
    <property type="project" value="UniProtKB-KW"/>
</dbReference>
<protein>
    <recommendedName>
        <fullName evidence="2">histidine kinase</fullName>
        <ecNumber evidence="2">2.7.13.3</ecNumber>
    </recommendedName>
</protein>
<dbReference type="CDD" id="cd00075">
    <property type="entry name" value="HATPase"/>
    <property type="match status" value="1"/>
</dbReference>
<evidence type="ECO:0000259" key="5">
    <source>
        <dbReference type="PROSITE" id="PS50109"/>
    </source>
</evidence>